<dbReference type="Gene3D" id="3.40.630.30">
    <property type="match status" value="1"/>
</dbReference>
<dbReference type="SUPFAM" id="SSF55729">
    <property type="entry name" value="Acyl-CoA N-acyltransferases (Nat)"/>
    <property type="match status" value="1"/>
</dbReference>
<dbReference type="EMBL" id="JAZGSY010000415">
    <property type="protein sequence ID" value="KAL1836410.1"/>
    <property type="molecule type" value="Genomic_DNA"/>
</dbReference>
<dbReference type="Proteomes" id="UP001583172">
    <property type="component" value="Unassembled WGS sequence"/>
</dbReference>
<gene>
    <name evidence="5" type="ORF">VTJ49DRAFT_5176</name>
</gene>
<evidence type="ECO:0000313" key="5">
    <source>
        <dbReference type="EMBL" id="KAL1836410.1"/>
    </source>
</evidence>
<feature type="region of interest" description="Disordered" evidence="3">
    <location>
        <begin position="1"/>
        <end position="37"/>
    </location>
</feature>
<evidence type="ECO:0000256" key="3">
    <source>
        <dbReference type="SAM" id="MobiDB-lite"/>
    </source>
</evidence>
<dbReference type="PANTHER" id="PTHR10908">
    <property type="entry name" value="SEROTONIN N-ACETYLTRANSFERASE"/>
    <property type="match status" value="1"/>
</dbReference>
<organism evidence="5 6">
    <name type="scientific">Humicola insolens</name>
    <name type="common">Soft-rot fungus</name>
    <dbReference type="NCBI Taxonomy" id="85995"/>
    <lineage>
        <taxon>Eukaryota</taxon>
        <taxon>Fungi</taxon>
        <taxon>Dikarya</taxon>
        <taxon>Ascomycota</taxon>
        <taxon>Pezizomycotina</taxon>
        <taxon>Sordariomycetes</taxon>
        <taxon>Sordariomycetidae</taxon>
        <taxon>Sordariales</taxon>
        <taxon>Chaetomiaceae</taxon>
        <taxon>Mycothermus</taxon>
    </lineage>
</organism>
<comment type="caution">
    <text evidence="5">The sequence shown here is derived from an EMBL/GenBank/DDBJ whole genome shotgun (WGS) entry which is preliminary data.</text>
</comment>
<sequence length="286" mass="31239">MTLEDMERPDEAIPSSSAESLSSPGNAEQAIDESSDVDGDFADLQKMLSQRRRAAKDSPEARLLKALPCIKKFSPLVRPLTISDLKSAIALENAAFPNPDHRASPEKLEYRLSVCPELSLGVFVTLVPEQAKALGIATLETANPVESGRVDGAVSVLLAHIVSTRCRGATITDDDMDYPKEWRDRSQRSGQPLGHYEAGKTVGVHSLAVLPLLQRCGMGQLIMRSFLDQMGGCGLVDKVALICQEHLVAYYQRLGFQHLGESKAQFGGGGWHDMVYDLSRHRKPSI</sequence>
<keyword evidence="1" id="KW-0808">Transferase</keyword>
<keyword evidence="2" id="KW-0012">Acyltransferase</keyword>
<accession>A0ABR3V464</accession>
<feature type="compositionally biased region" description="Basic and acidic residues" evidence="3">
    <location>
        <begin position="1"/>
        <end position="11"/>
    </location>
</feature>
<evidence type="ECO:0000259" key="4">
    <source>
        <dbReference type="PROSITE" id="PS51186"/>
    </source>
</evidence>
<feature type="domain" description="N-acetyltransferase" evidence="4">
    <location>
        <begin position="75"/>
        <end position="279"/>
    </location>
</feature>
<dbReference type="Pfam" id="PF13673">
    <property type="entry name" value="Acetyltransf_10"/>
    <property type="match status" value="1"/>
</dbReference>
<dbReference type="InterPro" id="IPR000182">
    <property type="entry name" value="GNAT_dom"/>
</dbReference>
<evidence type="ECO:0000256" key="2">
    <source>
        <dbReference type="ARBA" id="ARBA00023315"/>
    </source>
</evidence>
<dbReference type="PANTHER" id="PTHR10908:SF0">
    <property type="entry name" value="SEROTONIN N-ACETYLTRANSFERASE"/>
    <property type="match status" value="1"/>
</dbReference>
<dbReference type="PROSITE" id="PS51186">
    <property type="entry name" value="GNAT"/>
    <property type="match status" value="1"/>
</dbReference>
<evidence type="ECO:0000256" key="1">
    <source>
        <dbReference type="ARBA" id="ARBA00022679"/>
    </source>
</evidence>
<dbReference type="InterPro" id="IPR051635">
    <property type="entry name" value="SNAT-like"/>
</dbReference>
<reference evidence="5 6" key="1">
    <citation type="journal article" date="2024" name="Commun. Biol.">
        <title>Comparative genomic analysis of thermophilic fungi reveals convergent evolutionary adaptations and gene losses.</title>
        <authorList>
            <person name="Steindorff A.S."/>
            <person name="Aguilar-Pontes M.V."/>
            <person name="Robinson A.J."/>
            <person name="Andreopoulos B."/>
            <person name="LaButti K."/>
            <person name="Kuo A."/>
            <person name="Mondo S."/>
            <person name="Riley R."/>
            <person name="Otillar R."/>
            <person name="Haridas S."/>
            <person name="Lipzen A."/>
            <person name="Grimwood J."/>
            <person name="Schmutz J."/>
            <person name="Clum A."/>
            <person name="Reid I.D."/>
            <person name="Moisan M.C."/>
            <person name="Butler G."/>
            <person name="Nguyen T.T.M."/>
            <person name="Dewar K."/>
            <person name="Conant G."/>
            <person name="Drula E."/>
            <person name="Henrissat B."/>
            <person name="Hansel C."/>
            <person name="Singer S."/>
            <person name="Hutchinson M.I."/>
            <person name="de Vries R.P."/>
            <person name="Natvig D.O."/>
            <person name="Powell A.J."/>
            <person name="Tsang A."/>
            <person name="Grigoriev I.V."/>
        </authorList>
    </citation>
    <scope>NUCLEOTIDE SEQUENCE [LARGE SCALE GENOMIC DNA]</scope>
    <source>
        <strain evidence="5 6">CBS 620.91</strain>
    </source>
</reference>
<proteinExistence type="predicted"/>
<dbReference type="InterPro" id="IPR016181">
    <property type="entry name" value="Acyl_CoA_acyltransferase"/>
</dbReference>
<keyword evidence="6" id="KW-1185">Reference proteome</keyword>
<evidence type="ECO:0000313" key="6">
    <source>
        <dbReference type="Proteomes" id="UP001583172"/>
    </source>
</evidence>
<name>A0ABR3V464_HUMIN</name>
<protein>
    <recommendedName>
        <fullName evidence="4">N-acetyltransferase domain-containing protein</fullName>
    </recommendedName>
</protein>